<gene>
    <name evidence="7" type="ORF">SVIM_LOCUS202341</name>
</gene>
<feature type="transmembrane region" description="Helical" evidence="6">
    <location>
        <begin position="128"/>
        <end position="147"/>
    </location>
</feature>
<dbReference type="EMBL" id="CAADRP010001335">
    <property type="protein sequence ID" value="VFU37780.1"/>
    <property type="molecule type" value="Genomic_DNA"/>
</dbReference>
<organism evidence="7">
    <name type="scientific">Salix viminalis</name>
    <name type="common">Common osier</name>
    <name type="synonym">Basket willow</name>
    <dbReference type="NCBI Taxonomy" id="40686"/>
    <lineage>
        <taxon>Eukaryota</taxon>
        <taxon>Viridiplantae</taxon>
        <taxon>Streptophyta</taxon>
        <taxon>Embryophyta</taxon>
        <taxon>Tracheophyta</taxon>
        <taxon>Spermatophyta</taxon>
        <taxon>Magnoliopsida</taxon>
        <taxon>eudicotyledons</taxon>
        <taxon>Gunneridae</taxon>
        <taxon>Pentapetalae</taxon>
        <taxon>rosids</taxon>
        <taxon>fabids</taxon>
        <taxon>Malpighiales</taxon>
        <taxon>Salicaceae</taxon>
        <taxon>Saliceae</taxon>
        <taxon>Salix</taxon>
    </lineage>
</organism>
<protein>
    <submittedName>
        <fullName evidence="7">Uncharacterized protein</fullName>
    </submittedName>
</protein>
<evidence type="ECO:0000256" key="2">
    <source>
        <dbReference type="ARBA" id="ARBA00009074"/>
    </source>
</evidence>
<comment type="subcellular location">
    <subcellularLocation>
        <location evidence="1">Membrane</location>
    </subcellularLocation>
</comment>
<dbReference type="Pfam" id="PF05055">
    <property type="entry name" value="DUF677"/>
    <property type="match status" value="1"/>
</dbReference>
<evidence type="ECO:0000256" key="1">
    <source>
        <dbReference type="ARBA" id="ARBA00004370"/>
    </source>
</evidence>
<keyword evidence="3 6" id="KW-0812">Transmembrane</keyword>
<evidence type="ECO:0000256" key="6">
    <source>
        <dbReference type="SAM" id="Phobius"/>
    </source>
</evidence>
<feature type="transmembrane region" description="Helical" evidence="6">
    <location>
        <begin position="101"/>
        <end position="122"/>
    </location>
</feature>
<reference evidence="7" key="1">
    <citation type="submission" date="2019-03" db="EMBL/GenBank/DDBJ databases">
        <authorList>
            <person name="Mank J."/>
            <person name="Almeida P."/>
        </authorList>
    </citation>
    <scope>NUCLEOTIDE SEQUENCE</scope>
    <source>
        <strain evidence="7">78183</strain>
    </source>
</reference>
<evidence type="ECO:0000256" key="5">
    <source>
        <dbReference type="ARBA" id="ARBA00023136"/>
    </source>
</evidence>
<evidence type="ECO:0000256" key="3">
    <source>
        <dbReference type="ARBA" id="ARBA00022692"/>
    </source>
</evidence>
<name>A0A6N2LB19_SALVM</name>
<evidence type="ECO:0000313" key="7">
    <source>
        <dbReference type="EMBL" id="VFU37780.1"/>
    </source>
</evidence>
<accession>A0A6N2LB19</accession>
<dbReference type="AlphaFoldDB" id="A0A6N2LB19"/>
<evidence type="ECO:0000256" key="4">
    <source>
        <dbReference type="ARBA" id="ARBA00022989"/>
    </source>
</evidence>
<dbReference type="PANTHER" id="PTHR31113">
    <property type="entry name" value="UPF0496 PROTEIN 3-RELATED"/>
    <property type="match status" value="1"/>
</dbReference>
<sequence length="214" mass="23818">MLNINCIKSILQISAHMRKPVSKIQNCNPLMLLLHGRTNHVIKILADGVELRSLGSLKEVTNIVEIRSLGSFKEVSMLKKLQSRMKKLDKKLKSMKTWRRVSNVLFVSAFVSVLIFSVVAAAVDAPPVVTALAGAMAVPIGSVGKWCNSLWNRYEKALKEEKGLVSSMLFGTCFTIKDMDSIRVLVNKFQVEIESLLNNADFAIREEDAVKLVC</sequence>
<keyword evidence="4 6" id="KW-1133">Transmembrane helix</keyword>
<comment type="similarity">
    <text evidence="2">Belongs to the UPF0496 family.</text>
</comment>
<dbReference type="InterPro" id="IPR007749">
    <property type="entry name" value="DUF677"/>
</dbReference>
<dbReference type="GO" id="GO:0016020">
    <property type="term" value="C:membrane"/>
    <property type="evidence" value="ECO:0007669"/>
    <property type="project" value="UniProtKB-SubCell"/>
</dbReference>
<keyword evidence="5 6" id="KW-0472">Membrane</keyword>
<dbReference type="PANTHER" id="PTHR31113:SF32">
    <property type="entry name" value="UPF0496 PLANT-LIKE PROTEIN"/>
    <property type="match status" value="1"/>
</dbReference>
<proteinExistence type="inferred from homology"/>